<feature type="region of interest" description="Disordered" evidence="1">
    <location>
        <begin position="1"/>
        <end position="32"/>
    </location>
</feature>
<organism evidence="2">
    <name type="scientific">Phallusia mammillata</name>
    <dbReference type="NCBI Taxonomy" id="59560"/>
    <lineage>
        <taxon>Eukaryota</taxon>
        <taxon>Metazoa</taxon>
        <taxon>Chordata</taxon>
        <taxon>Tunicata</taxon>
        <taxon>Ascidiacea</taxon>
        <taxon>Phlebobranchia</taxon>
        <taxon>Ascidiidae</taxon>
        <taxon>Phallusia</taxon>
    </lineage>
</organism>
<gene>
    <name evidence="2" type="primary">LOC100187150</name>
</gene>
<reference evidence="2" key="1">
    <citation type="submission" date="2020-04" db="EMBL/GenBank/DDBJ databases">
        <authorList>
            <person name="Neveu A P."/>
        </authorList>
    </citation>
    <scope>NUCLEOTIDE SEQUENCE</scope>
    <source>
        <tissue evidence="2">Whole embryo</tissue>
    </source>
</reference>
<evidence type="ECO:0000256" key="1">
    <source>
        <dbReference type="SAM" id="MobiDB-lite"/>
    </source>
</evidence>
<evidence type="ECO:0000313" key="2">
    <source>
        <dbReference type="EMBL" id="CAB3263054.1"/>
    </source>
</evidence>
<accession>A0A6F9DHW3</accession>
<dbReference type="EMBL" id="LR787192">
    <property type="protein sequence ID" value="CAB3263054.1"/>
    <property type="molecule type" value="mRNA"/>
</dbReference>
<protein>
    <submittedName>
        <fullName evidence="2">Uncharacterized protein LOC100187150</fullName>
    </submittedName>
</protein>
<dbReference type="AlphaFoldDB" id="A0A6F9DHW3"/>
<name>A0A6F9DHW3_9ASCI</name>
<sequence>MDVKVEKFQPYTNPRRNTRKSSGSISGGVGKMTLRSTSRISTSSDDVIVDTVKTSRSRRISSGLGDFEDYINELAFSAKKKVIPEEVVSVKVEQELESGVNGPLPGILTHVTSGTVVGTSGILVTVNHNSFDLVYWKLGSVNNASAYVFAKDDGTYDQYITSNGANGPLVFSPSDLADPMDLDVDNDDLTQDPRVFYLFSSGLLSGNQGHLFPSEFWADQSYSVQESANNAAFVLSHSGSADTFKID</sequence>
<proteinExistence type="evidence at transcript level"/>